<sequence length="277" mass="30995">MDMSAMLALIQENHRGALEALANQVHALRETCALQQKEMQLMVKAHEKASTKALLDQMLLRRLLDEAHATTETLGETVRLLNKELEMKKSEAAEAEDAPQLEQSPSFVADAPRLLTHSYSEAQLRDTVETMFAQSHDSSNALSSHSMDSFPQAHPLVAQSNLGDTLLRISDHSSHPCDQSQRRRRRPRYDSLDNPMSQTTTINTSMDLSYPSTLWPSAAPQVPDIQVFNVAAPNSSRRRQSEPESKPPPREPLSHSSRLERELQSLRAKLQACSSRP</sequence>
<evidence type="ECO:0000313" key="3">
    <source>
        <dbReference type="Proteomes" id="UP000481153"/>
    </source>
</evidence>
<name>A0A6G0WPH5_9STRA</name>
<dbReference type="VEuPathDB" id="FungiDB:AeMF1_014977"/>
<feature type="compositionally biased region" description="Polar residues" evidence="1">
    <location>
        <begin position="194"/>
        <end position="203"/>
    </location>
</feature>
<dbReference type="EMBL" id="VJMJ01000166">
    <property type="protein sequence ID" value="KAF0729281.1"/>
    <property type="molecule type" value="Genomic_DNA"/>
</dbReference>
<organism evidence="2 3">
    <name type="scientific">Aphanomyces euteiches</name>
    <dbReference type="NCBI Taxonomy" id="100861"/>
    <lineage>
        <taxon>Eukaryota</taxon>
        <taxon>Sar</taxon>
        <taxon>Stramenopiles</taxon>
        <taxon>Oomycota</taxon>
        <taxon>Saprolegniomycetes</taxon>
        <taxon>Saprolegniales</taxon>
        <taxon>Verrucalvaceae</taxon>
        <taxon>Aphanomyces</taxon>
    </lineage>
</organism>
<keyword evidence="3" id="KW-1185">Reference proteome</keyword>
<feature type="region of interest" description="Disordered" evidence="1">
    <location>
        <begin position="168"/>
        <end position="203"/>
    </location>
</feature>
<feature type="compositionally biased region" description="Basic and acidic residues" evidence="1">
    <location>
        <begin position="239"/>
        <end position="259"/>
    </location>
</feature>
<dbReference type="Proteomes" id="UP000481153">
    <property type="component" value="Unassembled WGS sequence"/>
</dbReference>
<protein>
    <submittedName>
        <fullName evidence="2">Uncharacterized protein</fullName>
    </submittedName>
</protein>
<proteinExistence type="predicted"/>
<gene>
    <name evidence="2" type="ORF">Ae201684_013028</name>
</gene>
<accession>A0A6G0WPH5</accession>
<evidence type="ECO:0000256" key="1">
    <source>
        <dbReference type="SAM" id="MobiDB-lite"/>
    </source>
</evidence>
<comment type="caution">
    <text evidence="2">The sequence shown here is derived from an EMBL/GenBank/DDBJ whole genome shotgun (WGS) entry which is preliminary data.</text>
</comment>
<evidence type="ECO:0000313" key="2">
    <source>
        <dbReference type="EMBL" id="KAF0729281.1"/>
    </source>
</evidence>
<reference evidence="2 3" key="1">
    <citation type="submission" date="2019-07" db="EMBL/GenBank/DDBJ databases">
        <title>Genomics analysis of Aphanomyces spp. identifies a new class of oomycete effector associated with host adaptation.</title>
        <authorList>
            <person name="Gaulin E."/>
        </authorList>
    </citation>
    <scope>NUCLEOTIDE SEQUENCE [LARGE SCALE GENOMIC DNA]</scope>
    <source>
        <strain evidence="2 3">ATCC 201684</strain>
    </source>
</reference>
<dbReference type="AlphaFoldDB" id="A0A6G0WPH5"/>
<feature type="region of interest" description="Disordered" evidence="1">
    <location>
        <begin position="229"/>
        <end position="259"/>
    </location>
</feature>